<dbReference type="PANTHER" id="PTHR24406">
    <property type="entry name" value="TRANSCRIPTIONAL REPRESSOR CTCFL-RELATED"/>
    <property type="match status" value="1"/>
</dbReference>
<keyword evidence="6" id="KW-0539">Nucleus</keyword>
<keyword evidence="5" id="KW-0862">Zinc</keyword>
<evidence type="ECO:0000256" key="4">
    <source>
        <dbReference type="ARBA" id="ARBA00022771"/>
    </source>
</evidence>
<dbReference type="InterPro" id="IPR013087">
    <property type="entry name" value="Znf_C2H2_type"/>
</dbReference>
<evidence type="ECO:0000313" key="10">
    <source>
        <dbReference type="Proteomes" id="UP001642540"/>
    </source>
</evidence>
<evidence type="ECO:0000256" key="5">
    <source>
        <dbReference type="ARBA" id="ARBA00022833"/>
    </source>
</evidence>
<proteinExistence type="predicted"/>
<evidence type="ECO:0000256" key="7">
    <source>
        <dbReference type="PROSITE-ProRule" id="PRU00042"/>
    </source>
</evidence>
<comment type="subcellular location">
    <subcellularLocation>
        <location evidence="1">Nucleus</location>
    </subcellularLocation>
</comment>
<keyword evidence="4 7" id="KW-0863">Zinc-finger</keyword>
<keyword evidence="10" id="KW-1185">Reference proteome</keyword>
<name>A0ABP1R726_9HEXA</name>
<accession>A0ABP1R726</accession>
<dbReference type="InterPro" id="IPR036236">
    <property type="entry name" value="Znf_C2H2_sf"/>
</dbReference>
<keyword evidence="3" id="KW-0677">Repeat</keyword>
<dbReference type="PROSITE" id="PS50157">
    <property type="entry name" value="ZINC_FINGER_C2H2_2"/>
    <property type="match status" value="1"/>
</dbReference>
<dbReference type="Gene3D" id="3.30.160.60">
    <property type="entry name" value="Classic Zinc Finger"/>
    <property type="match status" value="1"/>
</dbReference>
<gene>
    <name evidence="9" type="ORF">ODALV1_LOCUS19415</name>
</gene>
<evidence type="ECO:0000256" key="6">
    <source>
        <dbReference type="ARBA" id="ARBA00023242"/>
    </source>
</evidence>
<dbReference type="PROSITE" id="PS00028">
    <property type="entry name" value="ZINC_FINGER_C2H2_1"/>
    <property type="match status" value="3"/>
</dbReference>
<comment type="caution">
    <text evidence="9">The sequence shown here is derived from an EMBL/GenBank/DDBJ whole genome shotgun (WGS) entry which is preliminary data.</text>
</comment>
<protein>
    <recommendedName>
        <fullName evidence="8">C2H2-type domain-containing protein</fullName>
    </recommendedName>
</protein>
<feature type="domain" description="C2H2-type" evidence="8">
    <location>
        <begin position="401"/>
        <end position="428"/>
    </location>
</feature>
<sequence>MENCFCFVCLKTSVNSTTFTFSEESEDGNDKGLSVFWKFVKNYLRIKIVAPDCDCDEKKVKQRLCDDCAPLINSISQLYLELLGIQLRLSWKVGELANLLNRSVRESTITSESHRDAVLSMADQFGTGSGFDFDSVSRLAQVREELSAKCAKQAQEYLPDPPFVDSKIKMMMEGAESKDCSLWTSINEGGGGEYVSNEPNECYPCASDEEEEEEERISVPAPKSFCFVSKTKRDFHHKMNSTSVTDSEKGSKEKDPVFTQKMMGEMKLKPTNLEPIPSKKQEEIPHLKKQSCWWTCKLCGLTSAGKIHEHLQSHENALPRHKKPLHCLFCYRTFAYSQSLQHHVISWHSRFSKMLTKEGFLLCQEEGCIDGDVDHQVEFDSVSSLNQHLKTHLKNGEEALHLCSSCGLGFLDKNLLNLHKLLHIRPKTTSQGRRVACPVCGKKCNDSICLQNHYNIYHGAFLKTHKCSECSKVCASAKGTNQLIVTFVGNLLSDWMRGKNIE</sequence>
<reference evidence="9 10" key="1">
    <citation type="submission" date="2024-08" db="EMBL/GenBank/DDBJ databases">
        <authorList>
            <person name="Cucini C."/>
            <person name="Frati F."/>
        </authorList>
    </citation>
    <scope>NUCLEOTIDE SEQUENCE [LARGE SCALE GENOMIC DNA]</scope>
</reference>
<dbReference type="InterPro" id="IPR050888">
    <property type="entry name" value="ZnF_C2H2-type_TF"/>
</dbReference>
<evidence type="ECO:0000256" key="1">
    <source>
        <dbReference type="ARBA" id="ARBA00004123"/>
    </source>
</evidence>
<evidence type="ECO:0000259" key="8">
    <source>
        <dbReference type="PROSITE" id="PS50157"/>
    </source>
</evidence>
<dbReference type="SMART" id="SM00355">
    <property type="entry name" value="ZnF_C2H2"/>
    <property type="match status" value="5"/>
</dbReference>
<organism evidence="9 10">
    <name type="scientific">Orchesella dallaii</name>
    <dbReference type="NCBI Taxonomy" id="48710"/>
    <lineage>
        <taxon>Eukaryota</taxon>
        <taxon>Metazoa</taxon>
        <taxon>Ecdysozoa</taxon>
        <taxon>Arthropoda</taxon>
        <taxon>Hexapoda</taxon>
        <taxon>Collembola</taxon>
        <taxon>Entomobryomorpha</taxon>
        <taxon>Entomobryoidea</taxon>
        <taxon>Orchesellidae</taxon>
        <taxon>Orchesellinae</taxon>
        <taxon>Orchesella</taxon>
    </lineage>
</organism>
<dbReference type="EMBL" id="CAXLJM020000065">
    <property type="protein sequence ID" value="CAL8121500.1"/>
    <property type="molecule type" value="Genomic_DNA"/>
</dbReference>
<evidence type="ECO:0000313" key="9">
    <source>
        <dbReference type="EMBL" id="CAL8121500.1"/>
    </source>
</evidence>
<keyword evidence="2" id="KW-0479">Metal-binding</keyword>
<dbReference type="Proteomes" id="UP001642540">
    <property type="component" value="Unassembled WGS sequence"/>
</dbReference>
<evidence type="ECO:0000256" key="3">
    <source>
        <dbReference type="ARBA" id="ARBA00022737"/>
    </source>
</evidence>
<dbReference type="SUPFAM" id="SSF57667">
    <property type="entry name" value="beta-beta-alpha zinc fingers"/>
    <property type="match status" value="1"/>
</dbReference>
<evidence type="ECO:0000256" key="2">
    <source>
        <dbReference type="ARBA" id="ARBA00022723"/>
    </source>
</evidence>